<reference evidence="2 3" key="1">
    <citation type="submission" date="2014-07" db="EMBL/GenBank/DDBJ databases">
        <title>Methanogenic archaea and the global carbon cycle.</title>
        <authorList>
            <person name="Henriksen J.R."/>
            <person name="Luke J."/>
            <person name="Reinhart S."/>
            <person name="Benedict M.N."/>
            <person name="Youngblut N.D."/>
            <person name="Metcalf M.E."/>
            <person name="Whitaker R.J."/>
            <person name="Metcalf W.W."/>
        </authorList>
    </citation>
    <scope>NUCLEOTIDE SEQUENCE [LARGE SCALE GENOMIC DNA]</scope>
    <source>
        <strain evidence="2 3">Z-761</strain>
    </source>
</reference>
<keyword evidence="3" id="KW-1185">Reference proteome</keyword>
<gene>
    <name evidence="2" type="ORF">MSVAZ_0834</name>
</gene>
<evidence type="ECO:0000313" key="2">
    <source>
        <dbReference type="EMBL" id="AKB43103.1"/>
    </source>
</evidence>
<accession>A0A0E3Q3S5</accession>
<dbReference type="InterPro" id="IPR025668">
    <property type="entry name" value="Tnp_DDE_dom"/>
</dbReference>
<evidence type="ECO:0000313" key="3">
    <source>
        <dbReference type="Proteomes" id="UP000033096"/>
    </source>
</evidence>
<dbReference type="KEGG" id="mvc:MSVAZ_0834"/>
<dbReference type="PANTHER" id="PTHR33408:SF2">
    <property type="entry name" value="TRANSPOSASE DDE DOMAIN-CONTAINING PROTEIN"/>
    <property type="match status" value="1"/>
</dbReference>
<name>A0A0E3Q3S5_9EURY</name>
<sequence length="280" mass="32835">MKVIGEYVNNELKKGIEVDKLEDEHFGNCRGYDQLNENEKYKVKAVVARYIKQVNKDNSDDRKNEIKNIVEESLEEFKKDGIDKVSLTDKESRFMKNKKRVFELAYNSQITVDHKLGIIVANAVSQDRTDMYQLEPQIKLVEENCGLLKEGTKICADSGYYSGNNIHYLNDKKLDPYIPGQKEIAKSKTENVEDTIFDTSNFQYDEENDEFICPENQRLKFLYEGHEKERKKKYRLYKGTKCKKCEFGKKCTNRMDGIRHLKIDEFSKERKQLADKMGTK</sequence>
<protein>
    <submittedName>
        <fullName evidence="2">Transposase</fullName>
    </submittedName>
</protein>
<organism evidence="2 3">
    <name type="scientific">Methanosarcina vacuolata Z-761</name>
    <dbReference type="NCBI Taxonomy" id="1434123"/>
    <lineage>
        <taxon>Archaea</taxon>
        <taxon>Methanobacteriati</taxon>
        <taxon>Methanobacteriota</taxon>
        <taxon>Stenosarchaea group</taxon>
        <taxon>Methanomicrobia</taxon>
        <taxon>Methanosarcinales</taxon>
        <taxon>Methanosarcinaceae</taxon>
        <taxon>Methanosarcina</taxon>
    </lineage>
</organism>
<dbReference type="PATRIC" id="fig|1434123.4.peg.971"/>
<dbReference type="Pfam" id="PF13751">
    <property type="entry name" value="DDE_Tnp_1_6"/>
    <property type="match status" value="1"/>
</dbReference>
<dbReference type="AlphaFoldDB" id="A0A0E3Q3S5"/>
<dbReference type="PANTHER" id="PTHR33408">
    <property type="entry name" value="TRANSPOSASE"/>
    <property type="match status" value="1"/>
</dbReference>
<dbReference type="Proteomes" id="UP000033096">
    <property type="component" value="Chromosome"/>
</dbReference>
<dbReference type="EMBL" id="CP009520">
    <property type="protein sequence ID" value="AKB43103.1"/>
    <property type="molecule type" value="Genomic_DNA"/>
</dbReference>
<feature type="domain" description="Transposase DDE" evidence="1">
    <location>
        <begin position="212"/>
        <end position="279"/>
    </location>
</feature>
<proteinExistence type="predicted"/>
<dbReference type="STRING" id="1434123.MSVAZ_0834"/>
<evidence type="ECO:0000259" key="1">
    <source>
        <dbReference type="Pfam" id="PF13751"/>
    </source>
</evidence>
<dbReference type="HOGENOM" id="CLU_021293_0_1_2"/>